<keyword evidence="1" id="KW-0472">Membrane</keyword>
<dbReference type="KEGG" id="plue:EWM63_04285"/>
<dbReference type="AlphaFoldDB" id="A0A4P6KT54"/>
<dbReference type="Proteomes" id="UP000290637">
    <property type="component" value="Chromosome"/>
</dbReference>
<accession>A0A4P6KT54</accession>
<feature type="transmembrane region" description="Helical" evidence="1">
    <location>
        <begin position="72"/>
        <end position="95"/>
    </location>
</feature>
<keyword evidence="1" id="KW-0812">Transmembrane</keyword>
<feature type="transmembrane region" description="Helical" evidence="1">
    <location>
        <begin position="31"/>
        <end position="51"/>
    </location>
</feature>
<evidence type="ECO:0000313" key="2">
    <source>
        <dbReference type="EMBL" id="QBE62299.1"/>
    </source>
</evidence>
<keyword evidence="3" id="KW-1185">Reference proteome</keyword>
<organism evidence="2 3">
    <name type="scientific">Pseudoduganella lutea</name>
    <dbReference type="NCBI Taxonomy" id="321985"/>
    <lineage>
        <taxon>Bacteria</taxon>
        <taxon>Pseudomonadati</taxon>
        <taxon>Pseudomonadota</taxon>
        <taxon>Betaproteobacteria</taxon>
        <taxon>Burkholderiales</taxon>
        <taxon>Oxalobacteraceae</taxon>
        <taxon>Telluria group</taxon>
        <taxon>Pseudoduganella</taxon>
    </lineage>
</organism>
<protein>
    <submittedName>
        <fullName evidence="2">Uncharacterized protein</fullName>
    </submittedName>
</protein>
<evidence type="ECO:0000313" key="3">
    <source>
        <dbReference type="Proteomes" id="UP000290637"/>
    </source>
</evidence>
<keyword evidence="1" id="KW-1133">Transmembrane helix</keyword>
<dbReference type="EMBL" id="CP035913">
    <property type="protein sequence ID" value="QBE62299.1"/>
    <property type="molecule type" value="Genomic_DNA"/>
</dbReference>
<name>A0A4P6KT54_9BURK</name>
<reference evidence="2 3" key="1">
    <citation type="submission" date="2019-02" db="EMBL/GenBank/DDBJ databases">
        <title>Draft Genome Sequences of Six Type Strains of the Genus Massilia.</title>
        <authorList>
            <person name="Miess H."/>
            <person name="Frediansyhah A."/>
            <person name="Gross H."/>
        </authorList>
    </citation>
    <scope>NUCLEOTIDE SEQUENCE [LARGE SCALE GENOMIC DNA]</scope>
    <source>
        <strain evidence="2 3">DSM 17473</strain>
    </source>
</reference>
<dbReference type="RefSeq" id="WP_130185435.1">
    <property type="nucleotide sequence ID" value="NZ_CP035913.1"/>
</dbReference>
<proteinExistence type="predicted"/>
<gene>
    <name evidence="2" type="ORF">EWM63_04285</name>
</gene>
<sequence>MLSVLALLHIVGAGLLGHFSGRFVFDHAGPWMRMALWSSAVLVPLVIFLMADSRAFTKQLAIKTPTTSLRNGIVIPLCALAAVGLFFAGPLGWYVGVMAWSGGPVQHVGATAIDVGAHGQAKGCDQSATLRILSADEKTCLDGLYPPGAMRPGERLDVGIIVSPIGFLIVSMSGTSAPRESGRPYDVE</sequence>
<evidence type="ECO:0000256" key="1">
    <source>
        <dbReference type="SAM" id="Phobius"/>
    </source>
</evidence>